<dbReference type="Proteomes" id="UP000078561">
    <property type="component" value="Unassembled WGS sequence"/>
</dbReference>
<dbReference type="InterPro" id="IPR012677">
    <property type="entry name" value="Nucleotide-bd_a/b_plait_sf"/>
</dbReference>
<dbReference type="FunCoup" id="A0A168PE09">
    <property type="interactions" value="13"/>
</dbReference>
<sequence length="1227" mass="133941">MGGNNANATTKEEWADEKVCKGVMWVSDMNPRKYNSYLPNSSGQEPSSMGRRGLEDTSPEHLHAATPFGNATSHVSGLPSVRRPRADTMPSRTTMFPYNNNNNMVSNNNDPSPSVVATSGVGSDIFLPTGTLSNLTIPASDVGRRRSGSVTQLSSSDTLPRPDFGNALFTPGFPPYHMMEENASDTVQSTLASLGLDDSHHTTTATPTPAATPTSTSTSTTPSTTTSTTPLTTNASGSVSYLPSSNSPQTPAQQQQQRHRAYTVSTRNPTGDRLGDMLPMGFSPFSPQTRSSVMQRPRAVSLGMVDEPHFDDEMSSFTPFEMSSLQSTLPGTPAQQQQQQHHYNHAPSSSHHHHHYHHTPLHQQQQQASPSRLDPQMLSDTQRSLRLSRSSGNLIDLSSDRYSGGASRFDVAGLYDSNSMDDFTQQDDLNAMPSVSSSSSALLDSPSSAPAQVPSRALWLGNINPSLSVNDLLQQFSLYGHVESARILSDKECAFVNFTTVEAAVAAKNDLESRLGSKLGGTLVRIGFGKADVALAMALTNEAGPNAQGPTRALWVGNIPANMNIAILQAIFQAFGPIESVRVLSHKNCGFINFEHQEDAVRARKNLQNKEILGPGSGTVRIGFAKAPSADDINNGEPGFVSLTSQQQQPLPQSQQQQQQQPQYQQPQMIPPYYQSFPQQRPQTYVLHNQAGVTFPGTTPPVNSTPPNASSTSSATISAATPNSLDPNNSNYNLSTDTYQATQWATAMMMTTMMMNASGKQSTTQPSLYSAIAAERHFIMQQLCHSTDTIQLNNNERPPISYYSVIPSVPELSADRTLEPLRLRDMRKRLESGQALQEVEMIAHECMNEIVELCSDYIGNTVVQKLFEQCTEATKQAMLERIAPYLAAIGVHKNGTWAAQKIIDYANTPTQIEFIRQHIAPYVPLLLLDQFGNYVVQCCLRMGAEHNQYIFDAIVDKCWEIGQGRFGARAVRSILENNVVSQEQRVYCAAAIVQNAVLLTTNANGTLLLVWLLDTSDLSGRYRVLYPRLLPYLSKLCTHKLGSMTVFKIIQQQEEPDTSHLFLNALTATDPALLDDILRDQIHGVVLMQKILALPHIVNRAALVQHLKASLDRLGVAQIQGYKKLLEEVDGSSPPPPPPPPAPVDDNDNKDDDDAPLDMVSWMKNPQAVAMMANMYAAAMTAAATSQQQVPSMMKAPELPHFNRILKSLLSSSSLSPTEPTDTSDNV</sequence>
<dbReference type="GO" id="GO:0000288">
    <property type="term" value="P:nuclear-transcribed mRNA catabolic process, deadenylation-dependent decay"/>
    <property type="evidence" value="ECO:0007669"/>
    <property type="project" value="TreeGrafter"/>
</dbReference>
<feature type="repeat" description="Pumilio" evidence="3">
    <location>
        <begin position="845"/>
        <end position="880"/>
    </location>
</feature>
<dbReference type="CDD" id="cd00590">
    <property type="entry name" value="RRM_SF"/>
    <property type="match status" value="1"/>
</dbReference>
<dbReference type="InterPro" id="IPR001313">
    <property type="entry name" value="Pumilio_RNA-bd_rpt"/>
</dbReference>
<dbReference type="Gene3D" id="1.25.10.10">
    <property type="entry name" value="Leucine-rich Repeat Variant"/>
    <property type="match status" value="1"/>
</dbReference>
<dbReference type="AlphaFoldDB" id="A0A168PE09"/>
<accession>A0A168PE09</accession>
<dbReference type="InterPro" id="IPR052645">
    <property type="entry name" value="Pumilio_domain_protein"/>
</dbReference>
<dbReference type="InterPro" id="IPR035979">
    <property type="entry name" value="RBD_domain_sf"/>
</dbReference>
<feature type="domain" description="RRM" evidence="5">
    <location>
        <begin position="456"/>
        <end position="531"/>
    </location>
</feature>
<evidence type="ECO:0000313" key="7">
    <source>
        <dbReference type="EMBL" id="SAM02220.1"/>
    </source>
</evidence>
<evidence type="ECO:0000256" key="2">
    <source>
        <dbReference type="PROSITE-ProRule" id="PRU00176"/>
    </source>
</evidence>
<dbReference type="InterPro" id="IPR016024">
    <property type="entry name" value="ARM-type_fold"/>
</dbReference>
<dbReference type="SMART" id="SM00360">
    <property type="entry name" value="RRM"/>
    <property type="match status" value="2"/>
</dbReference>
<dbReference type="GO" id="GO:0003723">
    <property type="term" value="F:RNA binding"/>
    <property type="evidence" value="ECO:0007669"/>
    <property type="project" value="UniProtKB-UniRule"/>
</dbReference>
<feature type="domain" description="RRM" evidence="5">
    <location>
        <begin position="552"/>
        <end position="627"/>
    </location>
</feature>
<feature type="region of interest" description="Disordered" evidence="4">
    <location>
        <begin position="323"/>
        <end position="385"/>
    </location>
</feature>
<feature type="compositionally biased region" description="Acidic residues" evidence="4">
    <location>
        <begin position="1145"/>
        <end position="1156"/>
    </location>
</feature>
<dbReference type="PANTHER" id="PTHR47093:SF1">
    <property type="entry name" value="PROTEIN JSN1-RELATED"/>
    <property type="match status" value="1"/>
</dbReference>
<dbReference type="PROSITE" id="PS50303">
    <property type="entry name" value="PUM_HD"/>
    <property type="match status" value="1"/>
</dbReference>
<feature type="domain" description="PUM-HD" evidence="6">
    <location>
        <begin position="786"/>
        <end position="1133"/>
    </location>
</feature>
<dbReference type="STRING" id="4829.A0A168PE09"/>
<feature type="region of interest" description="Disordered" evidence="4">
    <location>
        <begin position="424"/>
        <end position="448"/>
    </location>
</feature>
<dbReference type="InterPro" id="IPR011989">
    <property type="entry name" value="ARM-like"/>
</dbReference>
<feature type="region of interest" description="Disordered" evidence="4">
    <location>
        <begin position="129"/>
        <end position="166"/>
    </location>
</feature>
<feature type="compositionally biased region" description="Polar residues" evidence="4">
    <location>
        <begin position="37"/>
        <end position="47"/>
    </location>
</feature>
<dbReference type="PANTHER" id="PTHR47093">
    <property type="entry name" value="PROTEIN JSN1-RELATED"/>
    <property type="match status" value="1"/>
</dbReference>
<evidence type="ECO:0008006" key="9">
    <source>
        <dbReference type="Google" id="ProtNLM"/>
    </source>
</evidence>
<dbReference type="InParanoid" id="A0A168PE09"/>
<feature type="compositionally biased region" description="Polar residues" evidence="4">
    <location>
        <begin position="323"/>
        <end position="334"/>
    </location>
</feature>
<dbReference type="OrthoDB" id="2017782at2759"/>
<dbReference type="InterPro" id="IPR000504">
    <property type="entry name" value="RRM_dom"/>
</dbReference>
<gene>
    <name evidence="7" type="primary">ABSGL_07991.1 scaffold 9429</name>
</gene>
<evidence type="ECO:0000256" key="4">
    <source>
        <dbReference type="SAM" id="MobiDB-lite"/>
    </source>
</evidence>
<feature type="compositionally biased region" description="Low complexity" evidence="4">
    <location>
        <begin position="335"/>
        <end position="349"/>
    </location>
</feature>
<keyword evidence="2" id="KW-0694">RNA-binding</keyword>
<dbReference type="InterPro" id="IPR033133">
    <property type="entry name" value="PUM-HD"/>
</dbReference>
<feature type="region of interest" description="Disordered" evidence="4">
    <location>
        <begin position="31"/>
        <end position="91"/>
    </location>
</feature>
<feature type="compositionally biased region" description="Low complexity" evidence="4">
    <location>
        <begin position="202"/>
        <end position="233"/>
    </location>
</feature>
<feature type="region of interest" description="Disordered" evidence="4">
    <location>
        <begin position="693"/>
        <end position="731"/>
    </location>
</feature>
<feature type="region of interest" description="Disordered" evidence="4">
    <location>
        <begin position="628"/>
        <end position="676"/>
    </location>
</feature>
<dbReference type="Pfam" id="PF00806">
    <property type="entry name" value="PUF"/>
    <property type="match status" value="3"/>
</dbReference>
<feature type="compositionally biased region" description="Low complexity" evidence="4">
    <location>
        <begin position="243"/>
        <end position="256"/>
    </location>
</feature>
<feature type="compositionally biased region" description="Basic and acidic residues" evidence="4">
    <location>
        <begin position="52"/>
        <end position="63"/>
    </location>
</feature>
<reference evidence="7" key="1">
    <citation type="submission" date="2016-04" db="EMBL/GenBank/DDBJ databases">
        <authorList>
            <person name="Evans L.H."/>
            <person name="Alamgir A."/>
            <person name="Owens N."/>
            <person name="Weber N.D."/>
            <person name="Virtaneva K."/>
            <person name="Barbian K."/>
            <person name="Babar A."/>
            <person name="Rosenke K."/>
        </authorList>
    </citation>
    <scope>NUCLEOTIDE SEQUENCE [LARGE SCALE GENOMIC DNA]</scope>
    <source>
        <strain evidence="7">CBS 101.48</strain>
    </source>
</reference>
<feature type="repeat" description="Pumilio" evidence="3">
    <location>
        <begin position="918"/>
        <end position="956"/>
    </location>
</feature>
<feature type="compositionally biased region" description="Polar residues" evidence="4">
    <location>
        <begin position="148"/>
        <end position="158"/>
    </location>
</feature>
<dbReference type="PROSITE" id="PS50102">
    <property type="entry name" value="RRM"/>
    <property type="match status" value="2"/>
</dbReference>
<keyword evidence="1" id="KW-0677">Repeat</keyword>
<dbReference type="Pfam" id="PF00076">
    <property type="entry name" value="RRM_1"/>
    <property type="match status" value="2"/>
</dbReference>
<feature type="region of interest" description="Disordered" evidence="4">
    <location>
        <begin position="1128"/>
        <end position="1158"/>
    </location>
</feature>
<feature type="compositionally biased region" description="Pro residues" evidence="4">
    <location>
        <begin position="1133"/>
        <end position="1143"/>
    </location>
</feature>
<name>A0A168PE09_ABSGL</name>
<dbReference type="EMBL" id="LT553750">
    <property type="protein sequence ID" value="SAM02220.1"/>
    <property type="molecule type" value="Genomic_DNA"/>
</dbReference>
<evidence type="ECO:0000313" key="8">
    <source>
        <dbReference type="Proteomes" id="UP000078561"/>
    </source>
</evidence>
<proteinExistence type="predicted"/>
<evidence type="ECO:0000259" key="6">
    <source>
        <dbReference type="PROSITE" id="PS50303"/>
    </source>
</evidence>
<dbReference type="Gene3D" id="3.30.70.330">
    <property type="match status" value="2"/>
</dbReference>
<feature type="compositionally biased region" description="Low complexity" evidence="4">
    <location>
        <begin position="433"/>
        <end position="448"/>
    </location>
</feature>
<dbReference type="SMART" id="SM00025">
    <property type="entry name" value="Pumilio"/>
    <property type="match status" value="6"/>
</dbReference>
<keyword evidence="8" id="KW-1185">Reference proteome</keyword>
<dbReference type="SUPFAM" id="SSF54928">
    <property type="entry name" value="RNA-binding domain, RBD"/>
    <property type="match status" value="2"/>
</dbReference>
<feature type="compositionally biased region" description="Basic residues" evidence="4">
    <location>
        <begin position="350"/>
        <end position="360"/>
    </location>
</feature>
<evidence type="ECO:0000259" key="5">
    <source>
        <dbReference type="PROSITE" id="PS50102"/>
    </source>
</evidence>
<dbReference type="SUPFAM" id="SSF48371">
    <property type="entry name" value="ARM repeat"/>
    <property type="match status" value="1"/>
</dbReference>
<feature type="compositionally biased region" description="Low complexity" evidence="4">
    <location>
        <begin position="645"/>
        <end position="676"/>
    </location>
</feature>
<feature type="compositionally biased region" description="Low complexity" evidence="4">
    <location>
        <begin position="696"/>
        <end position="724"/>
    </location>
</feature>
<dbReference type="PROSITE" id="PS50302">
    <property type="entry name" value="PUM"/>
    <property type="match status" value="2"/>
</dbReference>
<evidence type="ECO:0000256" key="1">
    <source>
        <dbReference type="ARBA" id="ARBA00022737"/>
    </source>
</evidence>
<feature type="compositionally biased region" description="Low complexity" evidence="4">
    <location>
        <begin position="361"/>
        <end position="371"/>
    </location>
</feature>
<dbReference type="OMA" id="THKLGSM"/>
<evidence type="ECO:0000256" key="3">
    <source>
        <dbReference type="PROSITE-ProRule" id="PRU00317"/>
    </source>
</evidence>
<organism evidence="7">
    <name type="scientific">Absidia glauca</name>
    <name type="common">Pin mould</name>
    <dbReference type="NCBI Taxonomy" id="4829"/>
    <lineage>
        <taxon>Eukaryota</taxon>
        <taxon>Fungi</taxon>
        <taxon>Fungi incertae sedis</taxon>
        <taxon>Mucoromycota</taxon>
        <taxon>Mucoromycotina</taxon>
        <taxon>Mucoromycetes</taxon>
        <taxon>Mucorales</taxon>
        <taxon>Cunninghamellaceae</taxon>
        <taxon>Absidia</taxon>
    </lineage>
</organism>
<feature type="region of interest" description="Disordered" evidence="4">
    <location>
        <begin position="197"/>
        <end position="277"/>
    </location>
</feature>
<protein>
    <recommendedName>
        <fullName evidence="9">PUM-HD domain-containing protein</fullName>
    </recommendedName>
</protein>